<evidence type="ECO:0000259" key="6">
    <source>
        <dbReference type="PROSITE" id="PS51918"/>
    </source>
</evidence>
<accession>A0A5B7X2R0</accession>
<dbReference type="PROSITE" id="PS51918">
    <property type="entry name" value="RADICAL_SAM"/>
    <property type="match status" value="1"/>
</dbReference>
<keyword evidence="8" id="KW-1185">Reference proteome</keyword>
<evidence type="ECO:0000256" key="2">
    <source>
        <dbReference type="ARBA" id="ARBA00022691"/>
    </source>
</evidence>
<dbReference type="GO" id="GO:0006783">
    <property type="term" value="P:heme biosynthetic process"/>
    <property type="evidence" value="ECO:0007669"/>
    <property type="project" value="TreeGrafter"/>
</dbReference>
<dbReference type="PANTHER" id="PTHR11228:SF7">
    <property type="entry name" value="PQQA PEPTIDE CYCLASE"/>
    <property type="match status" value="1"/>
</dbReference>
<dbReference type="Gene3D" id="3.20.20.70">
    <property type="entry name" value="Aldolase class I"/>
    <property type="match status" value="1"/>
</dbReference>
<organism evidence="7 8">
    <name type="scientific">Antarcticibacterium flavum</name>
    <dbReference type="NCBI Taxonomy" id="2058175"/>
    <lineage>
        <taxon>Bacteria</taxon>
        <taxon>Pseudomonadati</taxon>
        <taxon>Bacteroidota</taxon>
        <taxon>Flavobacteriia</taxon>
        <taxon>Flavobacteriales</taxon>
        <taxon>Flavobacteriaceae</taxon>
        <taxon>Antarcticibacterium</taxon>
    </lineage>
</organism>
<keyword evidence="3" id="KW-0479">Metal-binding</keyword>
<protein>
    <submittedName>
        <fullName evidence="7">Radical SAM protein</fullName>
    </submittedName>
</protein>
<dbReference type="InterPro" id="IPR006638">
    <property type="entry name" value="Elp3/MiaA/NifB-like_rSAM"/>
</dbReference>
<dbReference type="GO" id="GO:0051536">
    <property type="term" value="F:iron-sulfur cluster binding"/>
    <property type="evidence" value="ECO:0007669"/>
    <property type="project" value="UniProtKB-KW"/>
</dbReference>
<dbReference type="EMBL" id="CP040812">
    <property type="protein sequence ID" value="QCY68928.1"/>
    <property type="molecule type" value="Genomic_DNA"/>
</dbReference>
<dbReference type="OrthoDB" id="9763993at2"/>
<evidence type="ECO:0000256" key="1">
    <source>
        <dbReference type="ARBA" id="ARBA00001966"/>
    </source>
</evidence>
<dbReference type="KEGG" id="afla:FHG64_05650"/>
<keyword evidence="4" id="KW-0408">Iron</keyword>
<keyword evidence="5" id="KW-0411">Iron-sulfur</keyword>
<dbReference type="GO" id="GO:0046872">
    <property type="term" value="F:metal ion binding"/>
    <property type="evidence" value="ECO:0007669"/>
    <property type="project" value="UniProtKB-KW"/>
</dbReference>
<gene>
    <name evidence="7" type="ORF">FHG64_05650</name>
</gene>
<evidence type="ECO:0000313" key="7">
    <source>
        <dbReference type="EMBL" id="QCY68928.1"/>
    </source>
</evidence>
<proteinExistence type="predicted"/>
<dbReference type="SFLD" id="SFLDG01067">
    <property type="entry name" value="SPASM/twitch_domain_containing"/>
    <property type="match status" value="1"/>
</dbReference>
<keyword evidence="2" id="KW-0949">S-adenosyl-L-methionine</keyword>
<dbReference type="Proteomes" id="UP000309016">
    <property type="component" value="Chromosome"/>
</dbReference>
<name>A0A5B7X2R0_9FLAO</name>
<dbReference type="Pfam" id="PF04055">
    <property type="entry name" value="Radical_SAM"/>
    <property type="match status" value="1"/>
</dbReference>
<sequence>MQTDHVLRVPLREEATFKKTTIKTITRTNIISGWRNDYINLRIIFSIIKIARECYKDPVDVLSGLKYLIILRKKFVGDFKLRKTVQVDGKYYRYLYGPGWRSNTFKKFMISQLNDFKPVKQDTYRFNNVIMAITKKCSLQCDHCFEWDSLNKKENLSTAKLIEIVQKLQGQGVSEIQFSGGEPMLKVERIIEILNSANKKETTFWIDTSGFKFTEDNARRLKEAGLTGVFVSLDHFDPELHNKFRGFKDAFSWAETAVRNALEQDFVVSLSICITREFATRENLIGYMEMAREMGVAFVQFLEPKAVGHFAGKDVLLHPEHLEIVEEIYTELNFSSKYLSYPIITYHGYYQRRHGCFSGGYKGFYIDTDGDINPCPFCQKKSGNLLDGDLEANLRSLKNAGCIDYTRFS</sequence>
<dbReference type="SFLD" id="SFLDS00029">
    <property type="entry name" value="Radical_SAM"/>
    <property type="match status" value="1"/>
</dbReference>
<dbReference type="CDD" id="cd01335">
    <property type="entry name" value="Radical_SAM"/>
    <property type="match status" value="1"/>
</dbReference>
<dbReference type="InterPro" id="IPR013785">
    <property type="entry name" value="Aldolase_TIM"/>
</dbReference>
<reference evidence="7 8" key="1">
    <citation type="submission" date="2019-06" db="EMBL/GenBank/DDBJ databases">
        <title>Complete genome sequence of Antarcticibacterium flavum KCTC 52984T from an Antarctic marine sediment.</title>
        <authorList>
            <person name="Lee Y.M."/>
            <person name="Shin S.C."/>
        </authorList>
    </citation>
    <scope>NUCLEOTIDE SEQUENCE [LARGE SCALE GENOMIC DNA]</scope>
    <source>
        <strain evidence="7 8">KCTC 52984</strain>
    </source>
</reference>
<feature type="domain" description="Radical SAM core" evidence="6">
    <location>
        <begin position="122"/>
        <end position="342"/>
    </location>
</feature>
<dbReference type="AlphaFoldDB" id="A0A5B7X2R0"/>
<dbReference type="GO" id="GO:0003824">
    <property type="term" value="F:catalytic activity"/>
    <property type="evidence" value="ECO:0007669"/>
    <property type="project" value="InterPro"/>
</dbReference>
<dbReference type="InterPro" id="IPR058240">
    <property type="entry name" value="rSAM_sf"/>
</dbReference>
<dbReference type="InterPro" id="IPR050377">
    <property type="entry name" value="Radical_SAM_PqqE_MftC-like"/>
</dbReference>
<dbReference type="SFLD" id="SFLDG01386">
    <property type="entry name" value="main_SPASM_domain-containing"/>
    <property type="match status" value="1"/>
</dbReference>
<comment type="cofactor">
    <cofactor evidence="1">
        <name>[4Fe-4S] cluster</name>
        <dbReference type="ChEBI" id="CHEBI:49883"/>
    </cofactor>
</comment>
<dbReference type="RefSeq" id="WP_139065513.1">
    <property type="nucleotide sequence ID" value="NZ_CP040812.1"/>
</dbReference>
<evidence type="ECO:0000256" key="4">
    <source>
        <dbReference type="ARBA" id="ARBA00023004"/>
    </source>
</evidence>
<dbReference type="PANTHER" id="PTHR11228">
    <property type="entry name" value="RADICAL SAM DOMAIN PROTEIN"/>
    <property type="match status" value="1"/>
</dbReference>
<evidence type="ECO:0000256" key="5">
    <source>
        <dbReference type="ARBA" id="ARBA00023014"/>
    </source>
</evidence>
<evidence type="ECO:0000313" key="8">
    <source>
        <dbReference type="Proteomes" id="UP000309016"/>
    </source>
</evidence>
<evidence type="ECO:0000256" key="3">
    <source>
        <dbReference type="ARBA" id="ARBA00022723"/>
    </source>
</evidence>
<dbReference type="SMART" id="SM00729">
    <property type="entry name" value="Elp3"/>
    <property type="match status" value="1"/>
</dbReference>
<dbReference type="InterPro" id="IPR007197">
    <property type="entry name" value="rSAM"/>
</dbReference>
<dbReference type="SUPFAM" id="SSF102114">
    <property type="entry name" value="Radical SAM enzymes"/>
    <property type="match status" value="1"/>
</dbReference>